<dbReference type="Gramene" id="OQU89958">
    <property type="protein sequence ID" value="OQU89958"/>
    <property type="gene ID" value="SORBI_3002G303950"/>
</dbReference>
<gene>
    <name evidence="1" type="ORF">SORBI_3002G303950</name>
</gene>
<dbReference type="AlphaFoldDB" id="A0A1W0W6C6"/>
<name>A0A1W0W6C6_SORBI</name>
<organism evidence="1 2">
    <name type="scientific">Sorghum bicolor</name>
    <name type="common">Sorghum</name>
    <name type="synonym">Sorghum vulgare</name>
    <dbReference type="NCBI Taxonomy" id="4558"/>
    <lineage>
        <taxon>Eukaryota</taxon>
        <taxon>Viridiplantae</taxon>
        <taxon>Streptophyta</taxon>
        <taxon>Embryophyta</taxon>
        <taxon>Tracheophyta</taxon>
        <taxon>Spermatophyta</taxon>
        <taxon>Magnoliopsida</taxon>
        <taxon>Liliopsida</taxon>
        <taxon>Poales</taxon>
        <taxon>Poaceae</taxon>
        <taxon>PACMAD clade</taxon>
        <taxon>Panicoideae</taxon>
        <taxon>Andropogonodae</taxon>
        <taxon>Andropogoneae</taxon>
        <taxon>Sorghinae</taxon>
        <taxon>Sorghum</taxon>
    </lineage>
</organism>
<dbReference type="EMBL" id="CM000761">
    <property type="protein sequence ID" value="OQU89958.1"/>
    <property type="molecule type" value="Genomic_DNA"/>
</dbReference>
<sequence>MNRKSWMHGLRRMASGAQVRQFVELWHQLRGIQLNSQPDQIQWRFSADGQYSSRSAYRMQFKGSIQDYSWDKIWKVLPLATTAKEAPNNVLNN</sequence>
<reference evidence="1 2" key="1">
    <citation type="journal article" date="2009" name="Nature">
        <title>The Sorghum bicolor genome and the diversification of grasses.</title>
        <authorList>
            <person name="Paterson A.H."/>
            <person name="Bowers J.E."/>
            <person name="Bruggmann R."/>
            <person name="Dubchak I."/>
            <person name="Grimwood J."/>
            <person name="Gundlach H."/>
            <person name="Haberer G."/>
            <person name="Hellsten U."/>
            <person name="Mitros T."/>
            <person name="Poliakov A."/>
            <person name="Schmutz J."/>
            <person name="Spannagl M."/>
            <person name="Tang H."/>
            <person name="Wang X."/>
            <person name="Wicker T."/>
            <person name="Bharti A.K."/>
            <person name="Chapman J."/>
            <person name="Feltus F.A."/>
            <person name="Gowik U."/>
            <person name="Grigoriev I.V."/>
            <person name="Lyons E."/>
            <person name="Maher C.A."/>
            <person name="Martis M."/>
            <person name="Narechania A."/>
            <person name="Otillar R.P."/>
            <person name="Penning B.W."/>
            <person name="Salamov A.A."/>
            <person name="Wang Y."/>
            <person name="Zhang L."/>
            <person name="Carpita N.C."/>
            <person name="Freeling M."/>
            <person name="Gingle A.R."/>
            <person name="Hash C.T."/>
            <person name="Keller B."/>
            <person name="Klein P."/>
            <person name="Kresovich S."/>
            <person name="McCann M.C."/>
            <person name="Ming R."/>
            <person name="Peterson D.G."/>
            <person name="Mehboob-ur-Rahman"/>
            <person name="Ware D."/>
            <person name="Westhoff P."/>
            <person name="Mayer K.F."/>
            <person name="Messing J."/>
            <person name="Rokhsar D.S."/>
        </authorList>
    </citation>
    <scope>NUCLEOTIDE SEQUENCE [LARGE SCALE GENOMIC DNA]</scope>
    <source>
        <strain evidence="2">cv. BTx623</strain>
    </source>
</reference>
<dbReference type="Proteomes" id="UP000000768">
    <property type="component" value="Chromosome 2"/>
</dbReference>
<dbReference type="InParanoid" id="A0A1W0W6C6"/>
<keyword evidence="2" id="KW-1185">Reference proteome</keyword>
<evidence type="ECO:0000313" key="2">
    <source>
        <dbReference type="Proteomes" id="UP000000768"/>
    </source>
</evidence>
<accession>A0A1W0W6C6</accession>
<reference evidence="2" key="2">
    <citation type="journal article" date="2018" name="Plant J.">
        <title>The Sorghum bicolor reference genome: improved assembly, gene annotations, a transcriptome atlas, and signatures of genome organization.</title>
        <authorList>
            <person name="McCormick R.F."/>
            <person name="Truong S.K."/>
            <person name="Sreedasyam A."/>
            <person name="Jenkins J."/>
            <person name="Shu S."/>
            <person name="Sims D."/>
            <person name="Kennedy M."/>
            <person name="Amirebrahimi M."/>
            <person name="Weers B.D."/>
            <person name="McKinley B."/>
            <person name="Mattison A."/>
            <person name="Morishige D.T."/>
            <person name="Grimwood J."/>
            <person name="Schmutz J."/>
            <person name="Mullet J.E."/>
        </authorList>
    </citation>
    <scope>NUCLEOTIDE SEQUENCE [LARGE SCALE GENOMIC DNA]</scope>
    <source>
        <strain evidence="2">cv. BTx623</strain>
    </source>
</reference>
<evidence type="ECO:0008006" key="3">
    <source>
        <dbReference type="Google" id="ProtNLM"/>
    </source>
</evidence>
<dbReference type="OMA" id="WRAYTEA"/>
<proteinExistence type="predicted"/>
<protein>
    <recommendedName>
        <fullName evidence="3">Reverse transcriptase zinc-binding domain-containing protein</fullName>
    </recommendedName>
</protein>
<evidence type="ECO:0000313" key="1">
    <source>
        <dbReference type="EMBL" id="OQU89958.1"/>
    </source>
</evidence>